<organism evidence="3">
    <name type="scientific">mine drainage metagenome</name>
    <dbReference type="NCBI Taxonomy" id="410659"/>
    <lineage>
        <taxon>unclassified sequences</taxon>
        <taxon>metagenomes</taxon>
        <taxon>ecological metagenomes</taxon>
    </lineage>
</organism>
<dbReference type="InterPro" id="IPR057123">
    <property type="entry name" value="STAND_NTPase4_dom"/>
</dbReference>
<protein>
    <recommendedName>
        <fullName evidence="2">STAND NTPase 4 small alpha/beta domain-containing protein</fullName>
    </recommendedName>
</protein>
<dbReference type="EMBL" id="MLJW01005066">
    <property type="protein sequence ID" value="OIQ68847.1"/>
    <property type="molecule type" value="Genomic_DNA"/>
</dbReference>
<evidence type="ECO:0000259" key="2">
    <source>
        <dbReference type="Pfam" id="PF24406"/>
    </source>
</evidence>
<evidence type="ECO:0000256" key="1">
    <source>
        <dbReference type="SAM" id="MobiDB-lite"/>
    </source>
</evidence>
<accession>A0A1J5PM48</accession>
<feature type="region of interest" description="Disordered" evidence="1">
    <location>
        <begin position="282"/>
        <end position="302"/>
    </location>
</feature>
<feature type="domain" description="STAND NTPase 4 small alpha/beta" evidence="2">
    <location>
        <begin position="143"/>
        <end position="195"/>
    </location>
</feature>
<evidence type="ECO:0000313" key="3">
    <source>
        <dbReference type="EMBL" id="OIQ68847.1"/>
    </source>
</evidence>
<name>A0A1J5PM48_9ZZZZ</name>
<reference evidence="3" key="1">
    <citation type="submission" date="2016-10" db="EMBL/GenBank/DDBJ databases">
        <title>Sequence of Gallionella enrichment culture.</title>
        <authorList>
            <person name="Poehlein A."/>
            <person name="Muehling M."/>
            <person name="Daniel R."/>
        </authorList>
    </citation>
    <scope>NUCLEOTIDE SEQUENCE</scope>
</reference>
<sequence length="353" mass="40529">MFEMSEMLDGDASRALVALTHYKIQPFGHALRGQLITRWLSLGADGSVDEATSIARLDQAEKLMNAVMQKAVIPSIPLYLLTLLQSMDAGRSGDFKESALGYYYQYLLTEAFQASGVKPDKLTELFQYSAYLAWEFHFQRERELSETDLRIFTERFSKEWHTVDFSPRLEILLKARVLCKVGEDYAFRYPYIYYYLKGQYLSENLSDLDVRAYIGQCCQHLYVRDHANTVLFLAHHTNDDFVLKSIADSLHNLFRGRSPVRFDGDTDAVKKLIQDAPKLTYSGETPAEHRTRRNSIEDQLDDGYDGLAESEEESAELSLIAQMTMLFKTTEILGQVLKNQYSKIQRTRKGTLL</sequence>
<dbReference type="AlphaFoldDB" id="A0A1J5PM48"/>
<proteinExistence type="predicted"/>
<comment type="caution">
    <text evidence="3">The sequence shown here is derived from an EMBL/GenBank/DDBJ whole genome shotgun (WGS) entry which is preliminary data.</text>
</comment>
<gene>
    <name evidence="3" type="ORF">GALL_495550</name>
</gene>
<dbReference type="Pfam" id="PF24406">
    <property type="entry name" value="nSTAND_NTPase4"/>
    <property type="match status" value="1"/>
</dbReference>